<evidence type="ECO:0000313" key="2">
    <source>
        <dbReference type="Proteomes" id="UP000317650"/>
    </source>
</evidence>
<evidence type="ECO:0000313" key="1">
    <source>
        <dbReference type="EMBL" id="THU66542.1"/>
    </source>
</evidence>
<dbReference type="EMBL" id="PYDT01000003">
    <property type="protein sequence ID" value="THU66542.1"/>
    <property type="molecule type" value="Genomic_DNA"/>
</dbReference>
<comment type="caution">
    <text evidence="1">The sequence shown here is derived from an EMBL/GenBank/DDBJ whole genome shotgun (WGS) entry which is preliminary data.</text>
</comment>
<sequence>MEYGVLDYSAVFLQLPCMFSVNRRTQMASHTRLRFHEVYPNGCKLVVYISWIYVMQMQILGASRSEDGF</sequence>
<accession>A0A4S8JWA6</accession>
<dbReference type="AlphaFoldDB" id="A0A4S8JWA6"/>
<proteinExistence type="predicted"/>
<protein>
    <submittedName>
        <fullName evidence="1">Uncharacterized protein</fullName>
    </submittedName>
</protein>
<organism evidence="1 2">
    <name type="scientific">Musa balbisiana</name>
    <name type="common">Banana</name>
    <dbReference type="NCBI Taxonomy" id="52838"/>
    <lineage>
        <taxon>Eukaryota</taxon>
        <taxon>Viridiplantae</taxon>
        <taxon>Streptophyta</taxon>
        <taxon>Embryophyta</taxon>
        <taxon>Tracheophyta</taxon>
        <taxon>Spermatophyta</taxon>
        <taxon>Magnoliopsida</taxon>
        <taxon>Liliopsida</taxon>
        <taxon>Zingiberales</taxon>
        <taxon>Musaceae</taxon>
        <taxon>Musa</taxon>
    </lineage>
</organism>
<gene>
    <name evidence="1" type="ORF">C4D60_Mb05t15240</name>
</gene>
<name>A0A4S8JWA6_MUSBA</name>
<reference evidence="1 2" key="1">
    <citation type="journal article" date="2019" name="Nat. Plants">
        <title>Genome sequencing of Musa balbisiana reveals subgenome evolution and function divergence in polyploid bananas.</title>
        <authorList>
            <person name="Yao X."/>
        </authorList>
    </citation>
    <scope>NUCLEOTIDE SEQUENCE [LARGE SCALE GENOMIC DNA]</scope>
    <source>
        <strain evidence="2">cv. DH-PKW</strain>
        <tissue evidence="1">Leaves</tissue>
    </source>
</reference>
<dbReference type="Proteomes" id="UP000317650">
    <property type="component" value="Chromosome 5"/>
</dbReference>
<keyword evidence="2" id="KW-1185">Reference proteome</keyword>